<dbReference type="SUPFAM" id="SSF48726">
    <property type="entry name" value="Immunoglobulin"/>
    <property type="match status" value="1"/>
</dbReference>
<reference evidence="3" key="1">
    <citation type="submission" date="2016-01" db="EMBL/GenBank/DDBJ databases">
        <title>Reference transcriptome for the parasite Schistocephalus solidus: insights into the molecular evolution of parasitism.</title>
        <authorList>
            <person name="Hebert F.O."/>
            <person name="Grambauer S."/>
            <person name="Barber I."/>
            <person name="Landry C.R."/>
            <person name="Aubin-Horth N."/>
        </authorList>
    </citation>
    <scope>NUCLEOTIDE SEQUENCE</scope>
</reference>
<name>A0A0X3Q9T4_SCHSO</name>
<dbReference type="Pfam" id="PF00047">
    <property type="entry name" value="ig"/>
    <property type="match status" value="1"/>
</dbReference>
<dbReference type="AlphaFoldDB" id="A0A0X3Q9T4"/>
<evidence type="ECO:0000256" key="1">
    <source>
        <dbReference type="SAM" id="MobiDB-lite"/>
    </source>
</evidence>
<dbReference type="PANTHER" id="PTHR23279:SF36">
    <property type="entry name" value="DEFECTIVE PROBOSCIS EXTENSION RESPONSE 9, ISOFORM A"/>
    <property type="match status" value="1"/>
</dbReference>
<evidence type="ECO:0000259" key="2">
    <source>
        <dbReference type="PROSITE" id="PS50835"/>
    </source>
</evidence>
<dbReference type="SMART" id="SM00409">
    <property type="entry name" value="IG"/>
    <property type="match status" value="1"/>
</dbReference>
<dbReference type="EMBL" id="GEEE01005713">
    <property type="protein sequence ID" value="JAP57512.1"/>
    <property type="molecule type" value="Transcribed_RNA"/>
</dbReference>
<organism evidence="3">
    <name type="scientific">Schistocephalus solidus</name>
    <name type="common">Tapeworm</name>
    <dbReference type="NCBI Taxonomy" id="70667"/>
    <lineage>
        <taxon>Eukaryota</taxon>
        <taxon>Metazoa</taxon>
        <taxon>Spiralia</taxon>
        <taxon>Lophotrochozoa</taxon>
        <taxon>Platyhelminthes</taxon>
        <taxon>Cestoda</taxon>
        <taxon>Eucestoda</taxon>
        <taxon>Diphyllobothriidea</taxon>
        <taxon>Diphyllobothriidae</taxon>
        <taxon>Schistocephalus</taxon>
    </lineage>
</organism>
<feature type="domain" description="Ig-like" evidence="2">
    <location>
        <begin position="90"/>
        <end position="196"/>
    </location>
</feature>
<dbReference type="InterPro" id="IPR007110">
    <property type="entry name" value="Ig-like_dom"/>
</dbReference>
<dbReference type="InterPro" id="IPR013151">
    <property type="entry name" value="Immunoglobulin_dom"/>
</dbReference>
<evidence type="ECO:0000313" key="3">
    <source>
        <dbReference type="EMBL" id="JAP57512.1"/>
    </source>
</evidence>
<accession>A0A0X3Q9T4</accession>
<proteinExistence type="predicted"/>
<dbReference type="InterPro" id="IPR013783">
    <property type="entry name" value="Ig-like_fold"/>
</dbReference>
<feature type="compositionally biased region" description="Low complexity" evidence="1">
    <location>
        <begin position="245"/>
        <end position="259"/>
    </location>
</feature>
<feature type="non-terminal residue" evidence="3">
    <location>
        <position position="1"/>
    </location>
</feature>
<dbReference type="Gene3D" id="2.60.40.10">
    <property type="entry name" value="Immunoglobulins"/>
    <property type="match status" value="1"/>
</dbReference>
<dbReference type="InterPro" id="IPR003599">
    <property type="entry name" value="Ig_sub"/>
</dbReference>
<dbReference type="PANTHER" id="PTHR23279">
    <property type="entry name" value="DEFECTIVE PROBOSCIS EXTENSION RESPONSE DPR -RELATED"/>
    <property type="match status" value="1"/>
</dbReference>
<protein>
    <recommendedName>
        <fullName evidence="2">Ig-like domain-containing protein</fullName>
    </recommendedName>
</protein>
<dbReference type="InterPro" id="IPR037448">
    <property type="entry name" value="Zig-8"/>
</dbReference>
<gene>
    <name evidence="3" type="ORF">TR128193</name>
</gene>
<sequence>LYALPLQGTFHVVLNFCQESDNNKISFCNDYALSLHLPAGDKRQTSSTCSWKMELPISTMLFLKKVYSLKLTLLSLMLYKTAIATTKEKPMFDVVNSKQSANAEKKTNTYFFADVETTIHTNVGEKAELPCLVYGIDLSSTVISWWKAGDFQEISLGLEARQHRFFLPRRFYEDWTLVIENTENKDTGFYACQINSDKLLEKIFYLNVTGKVPDTTADAEFLKDEELPKPTVRDTDLITPKTMESSSPTGTPTTQTVNSQTSKAISHTFGCILSFSVMFLRLCITS</sequence>
<feature type="region of interest" description="Disordered" evidence="1">
    <location>
        <begin position="239"/>
        <end position="259"/>
    </location>
</feature>
<dbReference type="InterPro" id="IPR036179">
    <property type="entry name" value="Ig-like_dom_sf"/>
</dbReference>
<dbReference type="PROSITE" id="PS50835">
    <property type="entry name" value="IG_LIKE"/>
    <property type="match status" value="1"/>
</dbReference>
<dbReference type="GO" id="GO:0032589">
    <property type="term" value="C:neuron projection membrane"/>
    <property type="evidence" value="ECO:0007669"/>
    <property type="project" value="TreeGrafter"/>
</dbReference>
<dbReference type="GO" id="GO:0050808">
    <property type="term" value="P:synapse organization"/>
    <property type="evidence" value="ECO:0007669"/>
    <property type="project" value="TreeGrafter"/>
</dbReference>